<feature type="region of interest" description="Disordered" evidence="1">
    <location>
        <begin position="50"/>
        <end position="70"/>
    </location>
</feature>
<keyword evidence="2" id="KW-0812">Transmembrane</keyword>
<protein>
    <submittedName>
        <fullName evidence="3">Uncharacterized protein</fullName>
    </submittedName>
</protein>
<reference evidence="4" key="1">
    <citation type="journal article" date="2019" name="Int. J. Syst. Evol. Microbiol.">
        <title>The Global Catalogue of Microorganisms (GCM) 10K type strain sequencing project: providing services to taxonomists for standard genome sequencing and annotation.</title>
        <authorList>
            <consortium name="The Broad Institute Genomics Platform"/>
            <consortium name="The Broad Institute Genome Sequencing Center for Infectious Disease"/>
            <person name="Wu L."/>
            <person name="Ma J."/>
        </authorList>
    </citation>
    <scope>NUCLEOTIDE SEQUENCE [LARGE SCALE GENOMIC DNA]</scope>
    <source>
        <strain evidence="4">JCM 18514</strain>
    </source>
</reference>
<dbReference type="EMBL" id="BAABKK010000030">
    <property type="protein sequence ID" value="GAA5199580.1"/>
    <property type="molecule type" value="Genomic_DNA"/>
</dbReference>
<dbReference type="Proteomes" id="UP001500200">
    <property type="component" value="Unassembled WGS sequence"/>
</dbReference>
<keyword evidence="4" id="KW-1185">Reference proteome</keyword>
<name>A0ABP9SQZ7_9MICC</name>
<evidence type="ECO:0000256" key="1">
    <source>
        <dbReference type="SAM" id="MobiDB-lite"/>
    </source>
</evidence>
<feature type="transmembrane region" description="Helical" evidence="2">
    <location>
        <begin position="20"/>
        <end position="42"/>
    </location>
</feature>
<gene>
    <name evidence="3" type="ORF">GCM10023346_39710</name>
</gene>
<accession>A0ABP9SQZ7</accession>
<evidence type="ECO:0000313" key="4">
    <source>
        <dbReference type="Proteomes" id="UP001500200"/>
    </source>
</evidence>
<keyword evidence="2" id="KW-0472">Membrane</keyword>
<proteinExistence type="predicted"/>
<keyword evidence="2" id="KW-1133">Transmembrane helix</keyword>
<comment type="caution">
    <text evidence="3">The sequence shown here is derived from an EMBL/GenBank/DDBJ whole genome shotgun (WGS) entry which is preliminary data.</text>
</comment>
<evidence type="ECO:0000256" key="2">
    <source>
        <dbReference type="SAM" id="Phobius"/>
    </source>
</evidence>
<organism evidence="3 4">
    <name type="scientific">Arthrobacter gyeryongensis</name>
    <dbReference type="NCBI Taxonomy" id="1650592"/>
    <lineage>
        <taxon>Bacteria</taxon>
        <taxon>Bacillati</taxon>
        <taxon>Actinomycetota</taxon>
        <taxon>Actinomycetes</taxon>
        <taxon>Micrococcales</taxon>
        <taxon>Micrococcaceae</taxon>
        <taxon>Arthrobacter</taxon>
    </lineage>
</organism>
<sequence>MRMGVISLMNPLVPTFPEAVLSFAPLALLLLAALAIITFYAIKLFRKARSKALPHGSRGKTASQNDHDLK</sequence>
<evidence type="ECO:0000313" key="3">
    <source>
        <dbReference type="EMBL" id="GAA5199580.1"/>
    </source>
</evidence>